<accession>A0A0R3MVL6</accession>
<protein>
    <submittedName>
        <fullName evidence="2">Uncharacterized protein</fullName>
    </submittedName>
</protein>
<dbReference type="RefSeq" id="WP_057858921.1">
    <property type="nucleotide sequence ID" value="NZ_LLYB01000066.1"/>
</dbReference>
<evidence type="ECO:0000256" key="1">
    <source>
        <dbReference type="SAM" id="Phobius"/>
    </source>
</evidence>
<feature type="transmembrane region" description="Helical" evidence="1">
    <location>
        <begin position="12"/>
        <end position="39"/>
    </location>
</feature>
<dbReference type="OrthoDB" id="8243843at2"/>
<keyword evidence="1" id="KW-1133">Transmembrane helix</keyword>
<proteinExistence type="predicted"/>
<reference evidence="2 3" key="1">
    <citation type="submission" date="2014-03" db="EMBL/GenBank/DDBJ databases">
        <title>Bradyrhizobium valentinum sp. nov., isolated from effective nodules of Lupinus mariae-josephae, a lupine endemic of basic-lime soils in Eastern Spain.</title>
        <authorList>
            <person name="Duran D."/>
            <person name="Rey L."/>
            <person name="Navarro A."/>
            <person name="Busquets A."/>
            <person name="Imperial J."/>
            <person name="Ruiz-Argueso T."/>
        </authorList>
    </citation>
    <scope>NUCLEOTIDE SEQUENCE [LARGE SCALE GENOMIC DNA]</scope>
    <source>
        <strain evidence="2 3">CCBAU 23086</strain>
    </source>
</reference>
<evidence type="ECO:0000313" key="3">
    <source>
        <dbReference type="Proteomes" id="UP000051660"/>
    </source>
</evidence>
<dbReference type="Proteomes" id="UP000051660">
    <property type="component" value="Unassembled WGS sequence"/>
</dbReference>
<keyword evidence="1" id="KW-0812">Transmembrane</keyword>
<feature type="transmembrane region" description="Helical" evidence="1">
    <location>
        <begin position="76"/>
        <end position="98"/>
    </location>
</feature>
<sequence>MASIIGDLIVAVLELVFWAIMEILPTVFYFTALALVFMASLGRVVVEFPKDLTSIGWTGQLRIERSAEGRTTLSPALGVIIGFVIWAIIVSASIIYYARS</sequence>
<dbReference type="EMBL" id="LLYB01000066">
    <property type="protein sequence ID" value="KRR23883.1"/>
    <property type="molecule type" value="Genomic_DNA"/>
</dbReference>
<dbReference type="AlphaFoldDB" id="A0A0R3MVL6"/>
<keyword evidence="1" id="KW-0472">Membrane</keyword>
<organism evidence="2 3">
    <name type="scientific">Bradyrhizobium lablabi</name>
    <dbReference type="NCBI Taxonomy" id="722472"/>
    <lineage>
        <taxon>Bacteria</taxon>
        <taxon>Pseudomonadati</taxon>
        <taxon>Pseudomonadota</taxon>
        <taxon>Alphaproteobacteria</taxon>
        <taxon>Hyphomicrobiales</taxon>
        <taxon>Nitrobacteraceae</taxon>
        <taxon>Bradyrhizobium</taxon>
    </lineage>
</organism>
<evidence type="ECO:0000313" key="2">
    <source>
        <dbReference type="EMBL" id="KRR23883.1"/>
    </source>
</evidence>
<name>A0A0R3MVL6_9BRAD</name>
<comment type="caution">
    <text evidence="2">The sequence shown here is derived from an EMBL/GenBank/DDBJ whole genome shotgun (WGS) entry which is preliminary data.</text>
</comment>
<gene>
    <name evidence="2" type="ORF">CQ14_22920</name>
</gene>